<dbReference type="Pfam" id="PF01261">
    <property type="entry name" value="AP_endonuc_2"/>
    <property type="match status" value="1"/>
</dbReference>
<dbReference type="InterPro" id="IPR036237">
    <property type="entry name" value="Xyl_isomerase-like_sf"/>
</dbReference>
<dbReference type="GO" id="GO:0016853">
    <property type="term" value="F:isomerase activity"/>
    <property type="evidence" value="ECO:0007669"/>
    <property type="project" value="UniProtKB-KW"/>
</dbReference>
<dbReference type="InterPro" id="IPR050312">
    <property type="entry name" value="IolE/XylAMocC-like"/>
</dbReference>
<reference evidence="2 3" key="1">
    <citation type="submission" date="2023-07" db="EMBL/GenBank/DDBJ databases">
        <title>Sorghum-associated microbial communities from plants grown in Nebraska, USA.</title>
        <authorList>
            <person name="Schachtman D."/>
        </authorList>
    </citation>
    <scope>NUCLEOTIDE SEQUENCE [LARGE SCALE GENOMIC DNA]</scope>
    <source>
        <strain evidence="2 3">BE57</strain>
    </source>
</reference>
<dbReference type="RefSeq" id="WP_309985649.1">
    <property type="nucleotide sequence ID" value="NZ_JAVDTI010000003.1"/>
</dbReference>
<comment type="caution">
    <text evidence="2">The sequence shown here is derived from an EMBL/GenBank/DDBJ whole genome shotgun (WGS) entry which is preliminary data.</text>
</comment>
<accession>A0ABU1R0Z1</accession>
<dbReference type="Proteomes" id="UP001264980">
    <property type="component" value="Unassembled WGS sequence"/>
</dbReference>
<evidence type="ECO:0000313" key="3">
    <source>
        <dbReference type="Proteomes" id="UP001264980"/>
    </source>
</evidence>
<dbReference type="EMBL" id="JAVDTI010000003">
    <property type="protein sequence ID" value="MDR6806630.1"/>
    <property type="molecule type" value="Genomic_DNA"/>
</dbReference>
<sequence length="345" mass="37710">MNNSRRQFLGQLGLATAGLGFVSIDTLIGAPTAAAPAGKFSFDISLAEFSFASELFSGKMTNMDFPARAKNDYDITILEYVSGFFNNKHKDQAYLSELKKRCDDLGMKNHLIMVDGENLTALDNAARMKAVEAHYPWVDAAKFLGCTSIRVNLGDAMAMMSGKKEEGTPAQLATAAVDGYGKLLEYAGKAGLNVIVENHFGVSTDPDWLVGVMKQLKAPNKGLLPDFGNFCAERSKPETLDIKGFMATKCVKEHDKYDGVRKMMPYARGISAKTHQFDANGNDPETDFIKIFKIIKDSGWNNGIVGIEYEGGLMRDMGGDTTKPTNDEGIRQTKALLEKVLEELG</sequence>
<dbReference type="InterPro" id="IPR013022">
    <property type="entry name" value="Xyl_isomerase-like_TIM-brl"/>
</dbReference>
<dbReference type="SUPFAM" id="SSF51658">
    <property type="entry name" value="Xylose isomerase-like"/>
    <property type="match status" value="1"/>
</dbReference>
<protein>
    <submittedName>
        <fullName evidence="2">Sugar phosphate isomerase/epimerase</fullName>
    </submittedName>
</protein>
<dbReference type="PROSITE" id="PS51318">
    <property type="entry name" value="TAT"/>
    <property type="match status" value="1"/>
</dbReference>
<keyword evidence="2" id="KW-0413">Isomerase</keyword>
<dbReference type="InterPro" id="IPR019546">
    <property type="entry name" value="TAT_signal_bac_arc"/>
</dbReference>
<gene>
    <name evidence="2" type="ORF">J2W84_003678</name>
</gene>
<dbReference type="PANTHER" id="PTHR12110:SF53">
    <property type="entry name" value="BLR5974 PROTEIN"/>
    <property type="match status" value="1"/>
</dbReference>
<dbReference type="Gene3D" id="3.20.20.150">
    <property type="entry name" value="Divalent-metal-dependent TIM barrel enzymes"/>
    <property type="match status" value="1"/>
</dbReference>
<organism evidence="2 3">
    <name type="scientific">Dyadobacter fermentans</name>
    <dbReference type="NCBI Taxonomy" id="94254"/>
    <lineage>
        <taxon>Bacteria</taxon>
        <taxon>Pseudomonadati</taxon>
        <taxon>Bacteroidota</taxon>
        <taxon>Cytophagia</taxon>
        <taxon>Cytophagales</taxon>
        <taxon>Spirosomataceae</taxon>
        <taxon>Dyadobacter</taxon>
    </lineage>
</organism>
<proteinExistence type="predicted"/>
<keyword evidence="3" id="KW-1185">Reference proteome</keyword>
<evidence type="ECO:0000313" key="2">
    <source>
        <dbReference type="EMBL" id="MDR6806630.1"/>
    </source>
</evidence>
<feature type="domain" description="Xylose isomerase-like TIM barrel" evidence="1">
    <location>
        <begin position="88"/>
        <end position="313"/>
    </location>
</feature>
<name>A0ABU1R0Z1_9BACT</name>
<dbReference type="PANTHER" id="PTHR12110">
    <property type="entry name" value="HYDROXYPYRUVATE ISOMERASE"/>
    <property type="match status" value="1"/>
</dbReference>
<evidence type="ECO:0000259" key="1">
    <source>
        <dbReference type="Pfam" id="PF01261"/>
    </source>
</evidence>
<dbReference type="InterPro" id="IPR006311">
    <property type="entry name" value="TAT_signal"/>
</dbReference>
<dbReference type="NCBIfam" id="TIGR01409">
    <property type="entry name" value="TAT_signal_seq"/>
    <property type="match status" value="1"/>
</dbReference>